<reference evidence="2" key="1">
    <citation type="submission" date="2020-01" db="EMBL/GenBank/DDBJ databases">
        <authorList>
            <person name="Meier V. D."/>
            <person name="Meier V D."/>
        </authorList>
    </citation>
    <scope>NUCLEOTIDE SEQUENCE</scope>
    <source>
        <strain evidence="2">HLG_WM_MAG_07</strain>
    </source>
</reference>
<name>A0A6S6S1G3_9GAMM</name>
<dbReference type="InterPro" id="IPR051540">
    <property type="entry name" value="S-2-haloacid_dehalogenase"/>
</dbReference>
<gene>
    <name evidence="2" type="ORF">HELGO_WM11213</name>
</gene>
<evidence type="ECO:0000256" key="1">
    <source>
        <dbReference type="ARBA" id="ARBA00022801"/>
    </source>
</evidence>
<dbReference type="Gene3D" id="1.20.120.1600">
    <property type="match status" value="1"/>
</dbReference>
<dbReference type="Gene3D" id="3.40.50.1000">
    <property type="entry name" value="HAD superfamily/HAD-like"/>
    <property type="match status" value="1"/>
</dbReference>
<dbReference type="AlphaFoldDB" id="A0A6S6S1G3"/>
<dbReference type="EMBL" id="CACVAY010000015">
    <property type="protein sequence ID" value="CAA6803330.1"/>
    <property type="molecule type" value="Genomic_DNA"/>
</dbReference>
<dbReference type="InterPro" id="IPR006439">
    <property type="entry name" value="HAD-SF_hydro_IA"/>
</dbReference>
<dbReference type="PANTHER" id="PTHR43316">
    <property type="entry name" value="HYDROLASE, HALOACID DELAHOGENASE-RELATED"/>
    <property type="match status" value="1"/>
</dbReference>
<accession>A0A6S6S1G3</accession>
<dbReference type="InterPro" id="IPR023214">
    <property type="entry name" value="HAD_sf"/>
</dbReference>
<organism evidence="2">
    <name type="scientific">uncultured Thiotrichaceae bacterium</name>
    <dbReference type="NCBI Taxonomy" id="298394"/>
    <lineage>
        <taxon>Bacteria</taxon>
        <taxon>Pseudomonadati</taxon>
        <taxon>Pseudomonadota</taxon>
        <taxon>Gammaproteobacteria</taxon>
        <taxon>Thiotrichales</taxon>
        <taxon>Thiotrichaceae</taxon>
        <taxon>environmental samples</taxon>
    </lineage>
</organism>
<dbReference type="SUPFAM" id="SSF56784">
    <property type="entry name" value="HAD-like"/>
    <property type="match status" value="1"/>
</dbReference>
<dbReference type="Pfam" id="PF00702">
    <property type="entry name" value="Hydrolase"/>
    <property type="match status" value="1"/>
</dbReference>
<dbReference type="SFLD" id="SFLDS00003">
    <property type="entry name" value="Haloacid_Dehalogenase"/>
    <property type="match status" value="1"/>
</dbReference>
<evidence type="ECO:0000313" key="2">
    <source>
        <dbReference type="EMBL" id="CAA6803330.1"/>
    </source>
</evidence>
<dbReference type="InterPro" id="IPR036412">
    <property type="entry name" value="HAD-like_sf"/>
</dbReference>
<dbReference type="NCBIfam" id="TIGR01509">
    <property type="entry name" value="HAD-SF-IA-v3"/>
    <property type="match status" value="1"/>
</dbReference>
<sequence>MTTIRCITFDLDDTLWECWPIIEKAEKAMYEWLNKHFPRVTNHRDFDTLLQHRIQFVKDRPNRHHNLTQLRKDWLSQLAHEHNYPKEACEEGYQVFWLARNEVVFLEGILNTLERLSSQYSLGVITNGNADVAHIGVGHLFDFSIKSEDAGVAKPHPDIFHLASQYAKVPTSQILHVGDDPIADIKGAQAVGMKTLWVNYAQKDWKHDHQPDAKIHHQGDLETTIRSLVE</sequence>
<dbReference type="GO" id="GO:0016787">
    <property type="term" value="F:hydrolase activity"/>
    <property type="evidence" value="ECO:0007669"/>
    <property type="project" value="UniProtKB-KW"/>
</dbReference>
<dbReference type="NCBIfam" id="TIGR01549">
    <property type="entry name" value="HAD-SF-IA-v1"/>
    <property type="match status" value="1"/>
</dbReference>
<dbReference type="PRINTS" id="PR00413">
    <property type="entry name" value="HADHALOGNASE"/>
</dbReference>
<protein>
    <submittedName>
        <fullName evidence="2">FMN hydrolase uracil phosphatase)</fullName>
        <ecNumber evidence="2">3.1.3.-</ecNumber>
    </submittedName>
</protein>
<keyword evidence="1 2" id="KW-0378">Hydrolase</keyword>
<proteinExistence type="predicted"/>
<dbReference type="EC" id="3.1.3.-" evidence="2"/>
<dbReference type="SFLD" id="SFLDG01129">
    <property type="entry name" value="C1.5:_HAD__Beta-PGM__Phosphata"/>
    <property type="match status" value="1"/>
</dbReference>